<dbReference type="Proteomes" id="UP000247465">
    <property type="component" value="Chromosome"/>
</dbReference>
<evidence type="ECO:0000259" key="3">
    <source>
        <dbReference type="Pfam" id="PF01408"/>
    </source>
</evidence>
<dbReference type="GO" id="GO:0000166">
    <property type="term" value="F:nucleotide binding"/>
    <property type="evidence" value="ECO:0007669"/>
    <property type="project" value="InterPro"/>
</dbReference>
<dbReference type="PANTHER" id="PTHR43708:SF5">
    <property type="entry name" value="CONSERVED EXPRESSED OXIDOREDUCTASE (EUROFUNG)-RELATED"/>
    <property type="match status" value="1"/>
</dbReference>
<evidence type="ECO:0000256" key="2">
    <source>
        <dbReference type="ARBA" id="ARBA00023002"/>
    </source>
</evidence>
<dbReference type="AlphaFoldDB" id="A0A2Z4AD20"/>
<dbReference type="Pfam" id="PF01408">
    <property type="entry name" value="GFO_IDH_MocA"/>
    <property type="match status" value="1"/>
</dbReference>
<dbReference type="EMBL" id="CP029803">
    <property type="protein sequence ID" value="AWT59235.1"/>
    <property type="molecule type" value="Genomic_DNA"/>
</dbReference>
<dbReference type="InterPro" id="IPR051317">
    <property type="entry name" value="Gfo/Idh/MocA_oxidoreduct"/>
</dbReference>
<dbReference type="SUPFAM" id="SSF51735">
    <property type="entry name" value="NAD(P)-binding Rossmann-fold domains"/>
    <property type="match status" value="1"/>
</dbReference>
<feature type="domain" description="Gfo/Idh/MocA-like oxidoreductase N-terminal" evidence="3">
    <location>
        <begin position="29"/>
        <end position="131"/>
    </location>
</feature>
<dbReference type="PANTHER" id="PTHR43708">
    <property type="entry name" value="CONSERVED EXPRESSED OXIDOREDUCTASE (EUROFUNG)"/>
    <property type="match status" value="1"/>
</dbReference>
<evidence type="ECO:0000313" key="5">
    <source>
        <dbReference type="Proteomes" id="UP000247465"/>
    </source>
</evidence>
<accession>A0A2Z4AD20</accession>
<protein>
    <submittedName>
        <fullName evidence="4">Inositol 2-dehydrogenase/D-chiro-inositol 3-dehydrogenase</fullName>
        <ecNumber evidence="4">1.1.1.18</ecNumber>
    </submittedName>
</protein>
<gene>
    <name evidence="4" type="primary">iolG_8</name>
    <name evidence="4" type="ORF">DF168_00416</name>
</gene>
<dbReference type="InterPro" id="IPR000683">
    <property type="entry name" value="Gfo/Idh/MocA-like_OxRdtase_N"/>
</dbReference>
<organism evidence="4 5">
    <name type="scientific">Candidatus Moanibacter tarae</name>
    <dbReference type="NCBI Taxonomy" id="2200854"/>
    <lineage>
        <taxon>Bacteria</taxon>
        <taxon>Pseudomonadati</taxon>
        <taxon>Verrucomicrobiota</taxon>
        <taxon>Opitutia</taxon>
        <taxon>Puniceicoccales</taxon>
        <taxon>Puniceicoccales incertae sedis</taxon>
        <taxon>Candidatus Moanibacter</taxon>
    </lineage>
</organism>
<sequence length="181" mass="19883">MLICPRGWNIGSLLWLTCSYGYINNMDRIRIGLIGYGGWTHTAYVPALQCDGRAQIVSAAAPSVTTQQCITEELGPEVIVFNSNQAGLEGPPLDAIMIAVLDSAHGETLITALKSGAAIFYEPPLAGNVRMYLCLPRLYNKRTTHCNRRADCRPTPPRRTSCRNVEGLRTMGSDRPTFQVI</sequence>
<reference evidence="4 5" key="1">
    <citation type="submission" date="2018-06" db="EMBL/GenBank/DDBJ databases">
        <title>Draft Genome Sequence of a Novel Marine Bacterium Related to the Verrucomicrobia.</title>
        <authorList>
            <person name="Vosseberg J."/>
            <person name="Martijn J."/>
            <person name="Ettema T.J.G."/>
        </authorList>
    </citation>
    <scope>NUCLEOTIDE SEQUENCE [LARGE SCALE GENOMIC DNA]</scope>
    <source>
        <strain evidence="4">TARA_B100001123</strain>
    </source>
</reference>
<dbReference type="KEGG" id="mtar:DF168_00416"/>
<dbReference type="EC" id="1.1.1.18" evidence="4"/>
<evidence type="ECO:0000256" key="1">
    <source>
        <dbReference type="ARBA" id="ARBA00010928"/>
    </source>
</evidence>
<dbReference type="InterPro" id="IPR036291">
    <property type="entry name" value="NAD(P)-bd_dom_sf"/>
</dbReference>
<keyword evidence="2 4" id="KW-0560">Oxidoreductase</keyword>
<name>A0A2Z4AD20_9BACT</name>
<comment type="similarity">
    <text evidence="1">Belongs to the Gfo/Idh/MocA family.</text>
</comment>
<proteinExistence type="inferred from homology"/>
<evidence type="ECO:0000313" key="4">
    <source>
        <dbReference type="EMBL" id="AWT59235.1"/>
    </source>
</evidence>
<dbReference type="GO" id="GO:0050112">
    <property type="term" value="F:inositol 2-dehydrogenase (NAD+) activity"/>
    <property type="evidence" value="ECO:0007669"/>
    <property type="project" value="UniProtKB-EC"/>
</dbReference>
<dbReference type="Gene3D" id="3.40.50.720">
    <property type="entry name" value="NAD(P)-binding Rossmann-like Domain"/>
    <property type="match status" value="1"/>
</dbReference>